<dbReference type="SUPFAM" id="SSF55194">
    <property type="entry name" value="Ribosome recycling factor, RRF"/>
    <property type="match status" value="1"/>
</dbReference>
<accession>A0A1F7HKI1</accession>
<keyword evidence="2" id="KW-0648">Protein biosynthesis</keyword>
<dbReference type="PANTHER" id="PTHR20982">
    <property type="entry name" value="RIBOSOME RECYCLING FACTOR"/>
    <property type="match status" value="1"/>
</dbReference>
<evidence type="ECO:0000259" key="4">
    <source>
        <dbReference type="Pfam" id="PF01765"/>
    </source>
</evidence>
<feature type="coiled-coil region" evidence="3">
    <location>
        <begin position="115"/>
        <end position="181"/>
    </location>
</feature>
<evidence type="ECO:0000256" key="3">
    <source>
        <dbReference type="SAM" id="Coils"/>
    </source>
</evidence>
<dbReference type="Proteomes" id="UP000177199">
    <property type="component" value="Unassembled WGS sequence"/>
</dbReference>
<evidence type="ECO:0000256" key="2">
    <source>
        <dbReference type="ARBA" id="ARBA00022917"/>
    </source>
</evidence>
<dbReference type="PANTHER" id="PTHR20982:SF3">
    <property type="entry name" value="MITOCHONDRIAL RIBOSOME RECYCLING FACTOR PSEUDO 1"/>
    <property type="match status" value="1"/>
</dbReference>
<name>A0A1F7HKI1_9BACT</name>
<protein>
    <recommendedName>
        <fullName evidence="4">Ribosome recycling factor domain-containing protein</fullName>
    </recommendedName>
</protein>
<dbReference type="Pfam" id="PF01765">
    <property type="entry name" value="RRF"/>
    <property type="match status" value="1"/>
</dbReference>
<dbReference type="FunFam" id="3.30.1360.40:FF:000001">
    <property type="entry name" value="Ribosome-recycling factor"/>
    <property type="match status" value="1"/>
</dbReference>
<dbReference type="GO" id="GO:0043023">
    <property type="term" value="F:ribosomal large subunit binding"/>
    <property type="evidence" value="ECO:0007669"/>
    <property type="project" value="TreeGrafter"/>
</dbReference>
<dbReference type="Gene3D" id="1.10.132.20">
    <property type="entry name" value="Ribosome-recycling factor"/>
    <property type="match status" value="1"/>
</dbReference>
<feature type="domain" description="Ribosome recycling factor" evidence="4">
    <location>
        <begin position="19"/>
        <end position="184"/>
    </location>
</feature>
<dbReference type="AlphaFoldDB" id="A0A1F7HKI1"/>
<dbReference type="InterPro" id="IPR036191">
    <property type="entry name" value="RRF_sf"/>
</dbReference>
<sequence>MDDIIPEFSELNDKTIQALQEDLKSIRTGRATSALVEDLQVQTYGGQTNLKLLELATITTEGPAALVIVPFDTSTLQDIEKAILKSSLSLSPQTQANRIIVKVPALSQEQREKMIKLVGEKVEEKRETIRNHRDEARKRIRNGVEEKTITEDEKFRIEKEINTLSQDAMNKIQQLKESKEKDILEL</sequence>
<comment type="similarity">
    <text evidence="1">Belongs to the RRF family.</text>
</comment>
<keyword evidence="3" id="KW-0175">Coiled coil</keyword>
<dbReference type="InterPro" id="IPR023584">
    <property type="entry name" value="Ribosome_recyc_fac_dom"/>
</dbReference>
<dbReference type="EMBL" id="MFZV01000002">
    <property type="protein sequence ID" value="OGK31625.1"/>
    <property type="molecule type" value="Genomic_DNA"/>
</dbReference>
<organism evidence="5 6">
    <name type="scientific">Candidatus Roizmanbacteria bacterium RIFCSPHIGHO2_12_FULL_33_9</name>
    <dbReference type="NCBI Taxonomy" id="1802045"/>
    <lineage>
        <taxon>Bacteria</taxon>
        <taxon>Candidatus Roizmaniibacteriota</taxon>
    </lineage>
</organism>
<dbReference type="GO" id="GO:0006412">
    <property type="term" value="P:translation"/>
    <property type="evidence" value="ECO:0007669"/>
    <property type="project" value="UniProtKB-KW"/>
</dbReference>
<reference evidence="5 6" key="1">
    <citation type="journal article" date="2016" name="Nat. Commun.">
        <title>Thousands of microbial genomes shed light on interconnected biogeochemical processes in an aquifer system.</title>
        <authorList>
            <person name="Anantharaman K."/>
            <person name="Brown C.T."/>
            <person name="Hug L.A."/>
            <person name="Sharon I."/>
            <person name="Castelle C.J."/>
            <person name="Probst A.J."/>
            <person name="Thomas B.C."/>
            <person name="Singh A."/>
            <person name="Wilkins M.J."/>
            <person name="Karaoz U."/>
            <person name="Brodie E.L."/>
            <person name="Williams K.H."/>
            <person name="Hubbard S.S."/>
            <person name="Banfield J.F."/>
        </authorList>
    </citation>
    <scope>NUCLEOTIDE SEQUENCE [LARGE SCALE GENOMIC DNA]</scope>
</reference>
<dbReference type="InterPro" id="IPR002661">
    <property type="entry name" value="Ribosome_recyc_fac"/>
</dbReference>
<dbReference type="Gene3D" id="3.30.1360.40">
    <property type="match status" value="1"/>
</dbReference>
<evidence type="ECO:0000313" key="5">
    <source>
        <dbReference type="EMBL" id="OGK31625.1"/>
    </source>
</evidence>
<gene>
    <name evidence="5" type="ORF">A3F29_00035</name>
</gene>
<evidence type="ECO:0000313" key="6">
    <source>
        <dbReference type="Proteomes" id="UP000177199"/>
    </source>
</evidence>
<comment type="caution">
    <text evidence="5">The sequence shown here is derived from an EMBL/GenBank/DDBJ whole genome shotgun (WGS) entry which is preliminary data.</text>
</comment>
<evidence type="ECO:0000256" key="1">
    <source>
        <dbReference type="ARBA" id="ARBA00005912"/>
    </source>
</evidence>
<proteinExistence type="inferred from homology"/>